<feature type="region of interest" description="Disordered" evidence="1">
    <location>
        <begin position="303"/>
        <end position="324"/>
    </location>
</feature>
<keyword evidence="3" id="KW-1185">Reference proteome</keyword>
<dbReference type="EMBL" id="JAUCGQ010000001">
    <property type="protein sequence ID" value="MDM7855156.1"/>
    <property type="molecule type" value="Genomic_DNA"/>
</dbReference>
<proteinExistence type="predicted"/>
<dbReference type="RefSeq" id="WP_289454962.1">
    <property type="nucleotide sequence ID" value="NZ_JAUCGQ010000001.1"/>
</dbReference>
<comment type="caution">
    <text evidence="2">The sequence shown here is derived from an EMBL/GenBank/DDBJ whole genome shotgun (WGS) entry which is preliminary data.</text>
</comment>
<evidence type="ECO:0000313" key="3">
    <source>
        <dbReference type="Proteomes" id="UP001529338"/>
    </source>
</evidence>
<sequence length="1310" mass="135782">MATRIARPYLFHGRTSVVPWLAVLRGQLSHVSLPQQPVLTRGPVLGPSAGLATHVTPAAGLAQQAAALEKRGSDVQLRWMVSKTLGTPFGPFTVWFRRSTDKPAPVDVSVVDVTDHLGFWLPDVAATVVVDCQPIDTSHAVGLSGTYFGGGLLESVGATAVAAPATGRVTLVLRTSGAQYLELFNATDPKVQVVWLQDAIDAADWKPLELVGLPADDPWNGTGYDTSPQGLVSAPTDPVSAAVDRLTRGGPPTGYAPLTATGRVVDPPWRSPDPDLLVKEVVATLLPRIERIYRPTLTPADQAALVDTPPVDPPSRGSTTSDLDTSASLSPLALLLLPASADPFLALATGFGTAYPAAAFASRSLAAQGGAVEFLVTAPYPDTPEGTGPVEMAVYLPNPRQHVATAAPAGTTTARSGVLAPTTIDAPWRESVRVQWDRLLPSAAMSLPTSAVVARYDAAPSTAQVLQEERAAGDRRPLVIVPDSPLESSPLFRRASMTDADQEIPLGSGGRHVGYAVAVQDVFGVWSPWSDEPWDGTEPAPPGAHVVSMALTSTFAGSTTCPATLVVEVAVDWDTRTPTSVSIAGVFFPSATSHDPAPSGTDPVSPAPAGAFRRDVVLPFVGDELTGPSDVTIVHLDDTGTTKVDPGTDQGTHARRYRLTIPVATLDFSATPRWGVKLWARSALAVVADAGWQPDPAPVPPAVEHPALAYVASPVPVPPILPPPPPGVPLGSTPDDRNRSHARIHWSVASGAALDATGGCVVWECAETALRTRAGLPVRAPDGTLPGVRLQQLWDAYDAMDATEQRAAFRRLLVLPGTARDADVALPAGTTDIHLFTVTTQTATHVDSDWPTDSPPHLVLQAVAAPRLRRPGAPVVRSVIGAGGTVTLSLSSDSDVPVASFVLYRTRSPEAAMRVETMGPSFASVAATGPGSTPDPASGLDLYTASWSGAFDPSWDDWSVRAVAVPVDTVPVEAVRGLPSRASDVVTVRLRPTTPPDLAPLGTDVWGGGHDGVLVTTSTSAPARPLPDGVFRVSATVSAAQPTGDPVDVAPTELGSVVAGAVTVAGGPPAGASSGVLVRVGTRSGGRLPLAVWFTRPVAADPVDVTVRLMDPLGGQTTQSVTVPGWVAAAPPTLTILGVTKLVGRVVVRLASDAPVDASRPVTMTVVVTSKPLIGPLPLPVDRGLHLGAHAADLAGAAHGDVSEAVREAVRGRTPARPAAGEAKLAPDLGEILGERGAGLGLPRRTTFTIRLDQVPTVAFPSTAPIQVVRVGHVKPPEYDVVVRIATPFGFSVTLDASDGGHAQASQTVS</sequence>
<protein>
    <recommendedName>
        <fullName evidence="4">Ig-like domain-containing protein</fullName>
    </recommendedName>
</protein>
<evidence type="ECO:0000256" key="1">
    <source>
        <dbReference type="SAM" id="MobiDB-lite"/>
    </source>
</evidence>
<evidence type="ECO:0000313" key="2">
    <source>
        <dbReference type="EMBL" id="MDM7855156.1"/>
    </source>
</evidence>
<name>A0ABT7SG45_9CELL</name>
<dbReference type="Proteomes" id="UP001529338">
    <property type="component" value="Unassembled WGS sequence"/>
</dbReference>
<gene>
    <name evidence="2" type="ORF">QRT04_09450</name>
</gene>
<organism evidence="2 3">
    <name type="scientific">Cellulomonas alba</name>
    <dbReference type="NCBI Taxonomy" id="3053467"/>
    <lineage>
        <taxon>Bacteria</taxon>
        <taxon>Bacillati</taxon>
        <taxon>Actinomycetota</taxon>
        <taxon>Actinomycetes</taxon>
        <taxon>Micrococcales</taxon>
        <taxon>Cellulomonadaceae</taxon>
        <taxon>Cellulomonas</taxon>
    </lineage>
</organism>
<reference evidence="2 3" key="1">
    <citation type="submission" date="2023-06" db="EMBL/GenBank/DDBJ databases">
        <title>Cellulomonas sp. MW4 Whole genome sequence.</title>
        <authorList>
            <person name="Park S."/>
        </authorList>
    </citation>
    <scope>NUCLEOTIDE SEQUENCE [LARGE SCALE GENOMIC DNA]</scope>
    <source>
        <strain evidence="2 3">MW4</strain>
    </source>
</reference>
<evidence type="ECO:0008006" key="4">
    <source>
        <dbReference type="Google" id="ProtNLM"/>
    </source>
</evidence>
<accession>A0ABT7SG45</accession>